<dbReference type="InterPro" id="IPR036250">
    <property type="entry name" value="AcylCo_DH-like_C"/>
</dbReference>
<dbReference type="RefSeq" id="WP_301233546.1">
    <property type="nucleotide sequence ID" value="NZ_QAIC01000027.1"/>
</dbReference>
<sequence length="437" mass="47418">MSRELASAPNQPSEISVRFGHAAAFAGQRADDLATAASLLDGEAAAELQRLIDRARELRPLLREEQAATEERGHYSSALHEIFWNEGFYRVLEPRRFGGLQLGVAAFYRVVAEVSRGCPSTGWCLCLGAGHSLQIASYFSEQAQQSVFGLHGQVVAASSGGGQKIELKRVEGGYRLSGIWRYCSGSPHSTHFMPVVPGFSEDPSRPPETWWMLVERAQYEVLDDWGQVMGMRGSGSNSIRIDGAFVPEHMIVRSPDNFAASGPSVGSRLHDDPVYAGAFRGFAEGEIAAVAVGLAMACVDELEHLLGAPLRGQPGKVRADHIDFQRAMGMALATADASGALSVRGGQLYEAMAKRSVAGIEPFSADRAMRVASLYFMSERMSWETVDQVLRAAGSSAMVRGHRLERYSRDALTIRSRTDQLEFDASAVGSVFLRSGK</sequence>
<comment type="caution">
    <text evidence="3">The sequence shown here is derived from an EMBL/GenBank/DDBJ whole genome shotgun (WGS) entry which is preliminary data.</text>
</comment>
<dbReference type="InterPro" id="IPR046373">
    <property type="entry name" value="Acyl-CoA_Oxase/DH_mid-dom_sf"/>
</dbReference>
<dbReference type="GO" id="GO:0016627">
    <property type="term" value="F:oxidoreductase activity, acting on the CH-CH group of donors"/>
    <property type="evidence" value="ECO:0007669"/>
    <property type="project" value="InterPro"/>
</dbReference>
<dbReference type="SUPFAM" id="SSF47203">
    <property type="entry name" value="Acyl-CoA dehydrogenase C-terminal domain-like"/>
    <property type="match status" value="1"/>
</dbReference>
<dbReference type="Gene3D" id="2.40.110.10">
    <property type="entry name" value="Butyryl-CoA Dehydrogenase, subunit A, domain 2"/>
    <property type="match status" value="1"/>
</dbReference>
<gene>
    <name evidence="3" type="ORF">DBA34_03190</name>
    <name evidence="4" type="ORF">DBB29_01925</name>
</gene>
<dbReference type="Gene3D" id="1.10.540.10">
    <property type="entry name" value="Acyl-CoA dehydrogenase/oxidase, N-terminal domain"/>
    <property type="match status" value="1"/>
</dbReference>
<evidence type="ECO:0000313" key="4">
    <source>
        <dbReference type="EMBL" id="MDN4576882.1"/>
    </source>
</evidence>
<evidence type="ECO:0000259" key="2">
    <source>
        <dbReference type="Pfam" id="PF08028"/>
    </source>
</evidence>
<accession>A0AAW7MHN5</accession>
<dbReference type="Pfam" id="PF08028">
    <property type="entry name" value="Acyl-CoA_dh_2"/>
    <property type="match status" value="1"/>
</dbReference>
<reference evidence="3" key="1">
    <citation type="submission" date="2018-04" db="EMBL/GenBank/DDBJ databases">
        <authorList>
            <person name="Jy Z."/>
        </authorList>
    </citation>
    <scope>NUCLEOTIDE SEQUENCE</scope>
    <source>
        <strain evidence="4">AS13</strain>
        <strain evidence="3">LA18</strain>
    </source>
</reference>
<protein>
    <submittedName>
        <fullName evidence="3">Acyl-CoA dehydrogenase</fullName>
    </submittedName>
</protein>
<evidence type="ECO:0000313" key="5">
    <source>
        <dbReference type="Proteomes" id="UP001172788"/>
    </source>
</evidence>
<keyword evidence="1" id="KW-0560">Oxidoreductase</keyword>
<keyword evidence="5" id="KW-1185">Reference proteome</keyword>
<organism evidence="3 6">
    <name type="scientific">Pandoraea cepalis</name>
    <dbReference type="NCBI Taxonomy" id="2508294"/>
    <lineage>
        <taxon>Bacteria</taxon>
        <taxon>Pseudomonadati</taxon>
        <taxon>Pseudomonadota</taxon>
        <taxon>Betaproteobacteria</taxon>
        <taxon>Burkholderiales</taxon>
        <taxon>Burkholderiaceae</taxon>
        <taxon>Pandoraea</taxon>
    </lineage>
</organism>
<evidence type="ECO:0000313" key="3">
    <source>
        <dbReference type="EMBL" id="MDN4572275.1"/>
    </source>
</evidence>
<dbReference type="EMBL" id="QAID01000027">
    <property type="protein sequence ID" value="MDN4576882.1"/>
    <property type="molecule type" value="Genomic_DNA"/>
</dbReference>
<evidence type="ECO:0000313" key="6">
    <source>
        <dbReference type="Proteomes" id="UP001172791"/>
    </source>
</evidence>
<dbReference type="PIRSF" id="PIRSF016578">
    <property type="entry name" value="HsaA"/>
    <property type="match status" value="1"/>
</dbReference>
<dbReference type="EMBL" id="QAIC01000027">
    <property type="protein sequence ID" value="MDN4572275.1"/>
    <property type="molecule type" value="Genomic_DNA"/>
</dbReference>
<feature type="domain" description="Acyl-CoA dehydrogenase C-terminal" evidence="2">
    <location>
        <begin position="287"/>
        <end position="415"/>
    </location>
</feature>
<dbReference type="InterPro" id="IPR009100">
    <property type="entry name" value="AcylCoA_DH/oxidase_NM_dom_sf"/>
</dbReference>
<dbReference type="GO" id="GO:0050660">
    <property type="term" value="F:flavin adenine dinucleotide binding"/>
    <property type="evidence" value="ECO:0007669"/>
    <property type="project" value="InterPro"/>
</dbReference>
<dbReference type="AlphaFoldDB" id="A0AAW7MHN5"/>
<name>A0AAW7MHN5_9BURK</name>
<dbReference type="SUPFAM" id="SSF56645">
    <property type="entry name" value="Acyl-CoA dehydrogenase NM domain-like"/>
    <property type="match status" value="1"/>
</dbReference>
<proteinExistence type="predicted"/>
<dbReference type="Gene3D" id="1.20.140.10">
    <property type="entry name" value="Butyryl-CoA Dehydrogenase, subunit A, domain 3"/>
    <property type="match status" value="1"/>
</dbReference>
<dbReference type="Proteomes" id="UP001172788">
    <property type="component" value="Unassembled WGS sequence"/>
</dbReference>
<dbReference type="InterPro" id="IPR037069">
    <property type="entry name" value="AcylCoA_DH/ox_N_sf"/>
</dbReference>
<dbReference type="InterPro" id="IPR013107">
    <property type="entry name" value="Acyl-CoA_DH_C"/>
</dbReference>
<evidence type="ECO:0000256" key="1">
    <source>
        <dbReference type="ARBA" id="ARBA00023002"/>
    </source>
</evidence>
<dbReference type="Proteomes" id="UP001172791">
    <property type="component" value="Unassembled WGS sequence"/>
</dbReference>